<dbReference type="Pfam" id="PF08275">
    <property type="entry name" value="DNAG_N"/>
    <property type="match status" value="1"/>
</dbReference>
<dbReference type="SMART" id="SM00493">
    <property type="entry name" value="TOPRIM"/>
    <property type="match status" value="1"/>
</dbReference>
<dbReference type="CDD" id="cd03364">
    <property type="entry name" value="TOPRIM_DnaG_primases"/>
    <property type="match status" value="1"/>
</dbReference>
<dbReference type="InterPro" id="IPR002694">
    <property type="entry name" value="Znf_CHC2"/>
</dbReference>
<dbReference type="HAMAP" id="MF_00974">
    <property type="entry name" value="DNA_primase_DnaG"/>
    <property type="match status" value="1"/>
</dbReference>
<comment type="cofactor">
    <cofactor evidence="12">
        <name>Zn(2+)</name>
        <dbReference type="ChEBI" id="CHEBI:29105"/>
    </cofactor>
    <text evidence="12">Binds 1 zinc ion per monomer.</text>
</comment>
<comment type="catalytic activity">
    <reaction evidence="12">
        <text>ssDNA + n NTP = ssDNA/pppN(pN)n-1 hybrid + (n-1) diphosphate.</text>
        <dbReference type="EC" id="2.7.7.101"/>
    </reaction>
</comment>
<feature type="domain" description="Toprim" evidence="13">
    <location>
        <begin position="255"/>
        <end position="336"/>
    </location>
</feature>
<evidence type="ECO:0000256" key="8">
    <source>
        <dbReference type="ARBA" id="ARBA00022833"/>
    </source>
</evidence>
<dbReference type="InterPro" id="IPR013264">
    <property type="entry name" value="DNAG_N"/>
</dbReference>
<dbReference type="GO" id="GO:0003899">
    <property type="term" value="F:DNA-directed RNA polymerase activity"/>
    <property type="evidence" value="ECO:0007669"/>
    <property type="project" value="UniProtKB-UniRule"/>
</dbReference>
<evidence type="ECO:0000256" key="3">
    <source>
        <dbReference type="ARBA" id="ARBA00022679"/>
    </source>
</evidence>
<dbReference type="InterPro" id="IPR050219">
    <property type="entry name" value="DnaG_primase"/>
</dbReference>
<keyword evidence="9" id="KW-0460">Magnesium</keyword>
<dbReference type="Proteomes" id="UP000178880">
    <property type="component" value="Unassembled WGS sequence"/>
</dbReference>
<dbReference type="GO" id="GO:0000428">
    <property type="term" value="C:DNA-directed RNA polymerase complex"/>
    <property type="evidence" value="ECO:0007669"/>
    <property type="project" value="UniProtKB-KW"/>
</dbReference>
<keyword evidence="2 12" id="KW-0639">Primosome</keyword>
<proteinExistence type="inferred from homology"/>
<dbReference type="Pfam" id="PF13155">
    <property type="entry name" value="Toprim_2"/>
    <property type="match status" value="1"/>
</dbReference>
<dbReference type="FunFam" id="3.90.580.10:FF:000001">
    <property type="entry name" value="DNA primase"/>
    <property type="match status" value="1"/>
</dbReference>
<dbReference type="Gene3D" id="3.40.1360.10">
    <property type="match status" value="1"/>
</dbReference>
<evidence type="ECO:0000313" key="15">
    <source>
        <dbReference type="Proteomes" id="UP000178880"/>
    </source>
</evidence>
<dbReference type="InterPro" id="IPR006171">
    <property type="entry name" value="TOPRIM_dom"/>
</dbReference>
<protein>
    <recommendedName>
        <fullName evidence="12">DNA primase</fullName>
        <ecNumber evidence="12">2.7.7.101</ecNumber>
    </recommendedName>
</protein>
<dbReference type="InterPro" id="IPR030846">
    <property type="entry name" value="DnaG_bac"/>
</dbReference>
<dbReference type="SUPFAM" id="SSF57783">
    <property type="entry name" value="Zinc beta-ribbon"/>
    <property type="match status" value="1"/>
</dbReference>
<reference evidence="14 15" key="1">
    <citation type="journal article" date="2016" name="Nat. Commun.">
        <title>Thousands of microbial genomes shed light on interconnected biogeochemical processes in an aquifer system.</title>
        <authorList>
            <person name="Anantharaman K."/>
            <person name="Brown C.T."/>
            <person name="Hug L.A."/>
            <person name="Sharon I."/>
            <person name="Castelle C.J."/>
            <person name="Probst A.J."/>
            <person name="Thomas B.C."/>
            <person name="Singh A."/>
            <person name="Wilkins M.J."/>
            <person name="Karaoz U."/>
            <person name="Brodie E.L."/>
            <person name="Williams K.H."/>
            <person name="Hubbard S.S."/>
            <person name="Banfield J.F."/>
        </authorList>
    </citation>
    <scope>NUCLEOTIDE SEQUENCE [LARGE SCALE GENOMIC DNA]</scope>
</reference>
<dbReference type="Pfam" id="PF01807">
    <property type="entry name" value="Zn_ribbon_DnaG"/>
    <property type="match status" value="1"/>
</dbReference>
<evidence type="ECO:0000256" key="9">
    <source>
        <dbReference type="ARBA" id="ARBA00022842"/>
    </source>
</evidence>
<dbReference type="InterPro" id="IPR037068">
    <property type="entry name" value="DNA_primase_core_N_sf"/>
</dbReference>
<keyword evidence="11 12" id="KW-0804">Transcription</keyword>
<dbReference type="GO" id="GO:0005737">
    <property type="term" value="C:cytoplasm"/>
    <property type="evidence" value="ECO:0007669"/>
    <property type="project" value="TreeGrafter"/>
</dbReference>
<dbReference type="GO" id="GO:1990077">
    <property type="term" value="C:primosome complex"/>
    <property type="evidence" value="ECO:0007669"/>
    <property type="project" value="UniProtKB-KW"/>
</dbReference>
<evidence type="ECO:0000313" key="14">
    <source>
        <dbReference type="EMBL" id="OGZ00395.1"/>
    </source>
</evidence>
<evidence type="ECO:0000259" key="13">
    <source>
        <dbReference type="PROSITE" id="PS50880"/>
    </source>
</evidence>
<comment type="similarity">
    <text evidence="12">Belongs to the DnaG primase family.</text>
</comment>
<evidence type="ECO:0000256" key="6">
    <source>
        <dbReference type="ARBA" id="ARBA00022723"/>
    </source>
</evidence>
<keyword evidence="5 12" id="KW-0235">DNA replication</keyword>
<keyword evidence="4 12" id="KW-0548">Nucleotidyltransferase</keyword>
<evidence type="ECO:0000256" key="5">
    <source>
        <dbReference type="ARBA" id="ARBA00022705"/>
    </source>
</evidence>
<dbReference type="GO" id="GO:0006269">
    <property type="term" value="P:DNA replication, synthesis of primer"/>
    <property type="evidence" value="ECO:0007669"/>
    <property type="project" value="UniProtKB-UniRule"/>
</dbReference>
<sequence length="570" mass="63123">MPSSTTELIKSKLDIVDFLRGYLNVQAAGKNFKAPCPFHKEKTPSFMISPDRQSWHCFGCGLGGDIFGFVMRYENLEFGEALRVLAEKAGVELRRLDPAEHKFTGLLYELNAKASQFFQSALKSFAGGKKYLADRGLQPETIDEFELGWAPNEVEALTTHLLRAGYAPEDIVRAGLAIKTERGMFLDRFRGRVMFPIHNHFGRVVGFTGRIFPQFETAEGMGSAKYVNSPETPIFNKSRLLYGFWKSKNPIREAGSAFLVEGQMDFLMSWQAGIKNAVASSGTALTPDHLHTLHRIAETLILSFDNDAAGSAAAERAIDLAESADFGVKIVAFETFKDPAEAAQAGANILLEAVANATPAPRFYFDKYLPKAGAFDTNKRESIKNLRIVIRKIKQISSAVEKDSWFKALAKRTGVEERVLLEEAEKVDVGRESVAKDDDAAPLPKKYSRRELLGEQLLRVAVARNDFSSVDDCMPHFAPVHRSILGILKDGKRQSADPEIDNLMNFIVLGSADLPASEVDILKSELMKEEGRDRRSELVAAVRVAEETGNEAVLKKALEELNDLSAVREA</sequence>
<dbReference type="PANTHER" id="PTHR30313:SF2">
    <property type="entry name" value="DNA PRIMASE"/>
    <property type="match status" value="1"/>
</dbReference>
<feature type="zinc finger region" description="CHC2-type" evidence="12">
    <location>
        <begin position="36"/>
        <end position="60"/>
    </location>
</feature>
<keyword evidence="7 12" id="KW-0863">Zinc-finger</keyword>
<keyword evidence="6 12" id="KW-0479">Metal-binding</keyword>
<keyword evidence="1 12" id="KW-0240">DNA-directed RNA polymerase</keyword>
<comment type="caution">
    <text evidence="14">The sequence shown here is derived from an EMBL/GenBank/DDBJ whole genome shotgun (WGS) entry which is preliminary data.</text>
</comment>
<evidence type="ECO:0000256" key="1">
    <source>
        <dbReference type="ARBA" id="ARBA00022478"/>
    </source>
</evidence>
<dbReference type="SMART" id="SM00400">
    <property type="entry name" value="ZnF_CHCC"/>
    <property type="match status" value="1"/>
</dbReference>
<dbReference type="EMBL" id="MHLA01000001">
    <property type="protein sequence ID" value="OGZ00395.1"/>
    <property type="molecule type" value="Genomic_DNA"/>
</dbReference>
<dbReference type="AlphaFoldDB" id="A0A1G2CG82"/>
<dbReference type="Gene3D" id="3.90.580.10">
    <property type="entry name" value="Zinc finger, CHC2-type domain"/>
    <property type="match status" value="1"/>
</dbReference>
<dbReference type="PROSITE" id="PS50880">
    <property type="entry name" value="TOPRIM"/>
    <property type="match status" value="1"/>
</dbReference>
<dbReference type="GO" id="GO:0003677">
    <property type="term" value="F:DNA binding"/>
    <property type="evidence" value="ECO:0007669"/>
    <property type="project" value="UniProtKB-KW"/>
</dbReference>
<evidence type="ECO:0000256" key="10">
    <source>
        <dbReference type="ARBA" id="ARBA00023125"/>
    </source>
</evidence>
<dbReference type="SUPFAM" id="SSF56731">
    <property type="entry name" value="DNA primase core"/>
    <property type="match status" value="1"/>
</dbReference>
<dbReference type="InterPro" id="IPR034151">
    <property type="entry name" value="TOPRIM_DnaG_bac"/>
</dbReference>
<organism evidence="14 15">
    <name type="scientific">Candidatus Liptonbacteria bacterium RIFCSPLOWO2_01_FULL_52_25</name>
    <dbReference type="NCBI Taxonomy" id="1798650"/>
    <lineage>
        <taxon>Bacteria</taxon>
        <taxon>Candidatus Liptoniibacteriota</taxon>
    </lineage>
</organism>
<comment type="subunit">
    <text evidence="12">Monomer. Interacts with DnaB.</text>
</comment>
<evidence type="ECO:0000256" key="7">
    <source>
        <dbReference type="ARBA" id="ARBA00022771"/>
    </source>
</evidence>
<dbReference type="InterPro" id="IPR006295">
    <property type="entry name" value="DNA_primase_DnaG"/>
</dbReference>
<dbReference type="NCBIfam" id="TIGR01391">
    <property type="entry name" value="dnaG"/>
    <property type="match status" value="1"/>
</dbReference>
<dbReference type="EC" id="2.7.7.101" evidence="12"/>
<comment type="function">
    <text evidence="12">RNA polymerase that catalyzes the synthesis of short RNA molecules used as primers for DNA polymerase during DNA replication.</text>
</comment>
<evidence type="ECO:0000256" key="11">
    <source>
        <dbReference type="ARBA" id="ARBA00023163"/>
    </source>
</evidence>
<keyword evidence="10 12" id="KW-0238">DNA-binding</keyword>
<evidence type="ECO:0000256" key="12">
    <source>
        <dbReference type="HAMAP-Rule" id="MF_00974"/>
    </source>
</evidence>
<comment type="domain">
    <text evidence="12">Contains an N-terminal zinc-binding domain, a central core domain that contains the primase activity, and a C-terminal DnaB-binding domain.</text>
</comment>
<keyword evidence="8 12" id="KW-0862">Zinc</keyword>
<dbReference type="InterPro" id="IPR036977">
    <property type="entry name" value="DNA_primase_Znf_CHC2"/>
</dbReference>
<gene>
    <name evidence="12" type="primary">dnaG</name>
    <name evidence="14" type="ORF">A2945_03555</name>
</gene>
<keyword evidence="3 12" id="KW-0808">Transferase</keyword>
<evidence type="ECO:0000256" key="4">
    <source>
        <dbReference type="ARBA" id="ARBA00022695"/>
    </source>
</evidence>
<name>A0A1G2CG82_9BACT</name>
<dbReference type="Gene3D" id="3.90.980.10">
    <property type="entry name" value="DNA primase, catalytic core, N-terminal domain"/>
    <property type="match status" value="1"/>
</dbReference>
<evidence type="ECO:0000256" key="2">
    <source>
        <dbReference type="ARBA" id="ARBA00022515"/>
    </source>
</evidence>
<dbReference type="GO" id="GO:0008270">
    <property type="term" value="F:zinc ion binding"/>
    <property type="evidence" value="ECO:0007669"/>
    <property type="project" value="UniProtKB-UniRule"/>
</dbReference>
<dbReference type="PANTHER" id="PTHR30313">
    <property type="entry name" value="DNA PRIMASE"/>
    <property type="match status" value="1"/>
</dbReference>
<accession>A0A1G2CG82</accession>
<dbReference type="STRING" id="1798650.A2945_03555"/>